<dbReference type="Gene3D" id="3.90.230.10">
    <property type="entry name" value="Creatinase/methionine aminopeptidase superfamily"/>
    <property type="match status" value="1"/>
</dbReference>
<dbReference type="Pfam" id="PF00557">
    <property type="entry name" value="Peptidase_M24"/>
    <property type="match status" value="1"/>
</dbReference>
<dbReference type="PANTHER" id="PTHR46112:SF3">
    <property type="entry name" value="AMINOPEPTIDASE YPDF"/>
    <property type="match status" value="1"/>
</dbReference>
<dbReference type="SUPFAM" id="SSF55920">
    <property type="entry name" value="Creatinase/aminopeptidase"/>
    <property type="match status" value="1"/>
</dbReference>
<evidence type="ECO:0000259" key="1">
    <source>
        <dbReference type="Pfam" id="PF00557"/>
    </source>
</evidence>
<dbReference type="InterPro" id="IPR050659">
    <property type="entry name" value="Peptidase_M24B"/>
</dbReference>
<protein>
    <submittedName>
        <fullName evidence="3">Xaa-Pro peptidase family protein</fullName>
    </submittedName>
</protein>
<reference evidence="4" key="1">
    <citation type="journal article" date="2019" name="Int. J. Syst. Evol. Microbiol.">
        <title>The Global Catalogue of Microorganisms (GCM) 10K type strain sequencing project: providing services to taxonomists for standard genome sequencing and annotation.</title>
        <authorList>
            <consortium name="The Broad Institute Genomics Platform"/>
            <consortium name="The Broad Institute Genome Sequencing Center for Infectious Disease"/>
            <person name="Wu L."/>
            <person name="Ma J."/>
        </authorList>
    </citation>
    <scope>NUCLEOTIDE SEQUENCE [LARGE SCALE GENOMIC DNA]</scope>
    <source>
        <strain evidence="4">JCM 15933</strain>
    </source>
</reference>
<dbReference type="PANTHER" id="PTHR46112">
    <property type="entry name" value="AMINOPEPTIDASE"/>
    <property type="match status" value="1"/>
</dbReference>
<name>A0ABP4KWC5_9ACTN</name>
<feature type="domain" description="Peptidase M24" evidence="1">
    <location>
        <begin position="144"/>
        <end position="346"/>
    </location>
</feature>
<dbReference type="Gene3D" id="3.40.350.10">
    <property type="entry name" value="Creatinase/prolidase N-terminal domain"/>
    <property type="match status" value="1"/>
</dbReference>
<gene>
    <name evidence="3" type="ORF">GCM10009827_027310</name>
</gene>
<dbReference type="Proteomes" id="UP001501470">
    <property type="component" value="Unassembled WGS sequence"/>
</dbReference>
<feature type="domain" description="Creatinase N-terminal" evidence="2">
    <location>
        <begin position="7"/>
        <end position="136"/>
    </location>
</feature>
<evidence type="ECO:0000259" key="2">
    <source>
        <dbReference type="Pfam" id="PF01321"/>
    </source>
</evidence>
<dbReference type="SUPFAM" id="SSF53092">
    <property type="entry name" value="Creatinase/prolidase N-terminal domain"/>
    <property type="match status" value="1"/>
</dbReference>
<dbReference type="RefSeq" id="WP_344502201.1">
    <property type="nucleotide sequence ID" value="NZ_BAAAQD010000004.1"/>
</dbReference>
<organism evidence="3 4">
    <name type="scientific">Dactylosporangium maewongense</name>
    <dbReference type="NCBI Taxonomy" id="634393"/>
    <lineage>
        <taxon>Bacteria</taxon>
        <taxon>Bacillati</taxon>
        <taxon>Actinomycetota</taxon>
        <taxon>Actinomycetes</taxon>
        <taxon>Micromonosporales</taxon>
        <taxon>Micromonosporaceae</taxon>
        <taxon>Dactylosporangium</taxon>
    </lineage>
</organism>
<proteinExistence type="predicted"/>
<keyword evidence="4" id="KW-1185">Reference proteome</keyword>
<dbReference type="InterPro" id="IPR000994">
    <property type="entry name" value="Pept_M24"/>
</dbReference>
<evidence type="ECO:0000313" key="4">
    <source>
        <dbReference type="Proteomes" id="UP001501470"/>
    </source>
</evidence>
<dbReference type="InterPro" id="IPR029149">
    <property type="entry name" value="Creatin/AminoP/Spt16_N"/>
</dbReference>
<dbReference type="Pfam" id="PF01321">
    <property type="entry name" value="Creatinase_N"/>
    <property type="match status" value="1"/>
</dbReference>
<evidence type="ECO:0000313" key="3">
    <source>
        <dbReference type="EMBL" id="GAA1511594.1"/>
    </source>
</evidence>
<dbReference type="InterPro" id="IPR000587">
    <property type="entry name" value="Creatinase_N"/>
</dbReference>
<dbReference type="EMBL" id="BAAAQD010000004">
    <property type="protein sequence ID" value="GAA1511594.1"/>
    <property type="molecule type" value="Genomic_DNA"/>
</dbReference>
<accession>A0ABP4KWC5</accession>
<sequence>MSQKEQRLRAAQSAATAAGLDALLIPPSADLQYLTGYDAHALERLTLLVLPADGEPTLIVPRLERPAAEAVDPHGVWIVDHVDGSDPYELVSAAIGKADAVGLGNRMWAEQVLALRAALPSAEQRLAGAVLAALRVRKSPGEVEALRRAGQAIDAVHTQMGQWLRAGRTENEVAADIAAAIRAAGHATVEFTIVAAGPNGASPHHGTSDRVIAAGEPVVVDIGGRMPDGYCSDSTRTYCIGEPPAEFAAYYQVLFEAQRAAVAAVRPGVTAESVDAVARDLIAAAGYGPAFLHRTGHGIGLDGHEEPYIVAGNDTPLEEGMAFSIEPGIYLSGRHGARIEDIVVCTSSGVDRLNTIPTELVIL</sequence>
<dbReference type="InterPro" id="IPR036005">
    <property type="entry name" value="Creatinase/aminopeptidase-like"/>
</dbReference>
<comment type="caution">
    <text evidence="3">The sequence shown here is derived from an EMBL/GenBank/DDBJ whole genome shotgun (WGS) entry which is preliminary data.</text>
</comment>